<dbReference type="PANTHER" id="PTHR35864:SF1">
    <property type="entry name" value="ZINC METALLOPROTEASE YWHC-RELATED"/>
    <property type="match status" value="1"/>
</dbReference>
<keyword evidence="10 13" id="KW-1133">Transmembrane helix</keyword>
<keyword evidence="8" id="KW-0378">Hydrolase</keyword>
<dbReference type="GO" id="GO:0006508">
    <property type="term" value="P:proteolysis"/>
    <property type="evidence" value="ECO:0007669"/>
    <property type="project" value="UniProtKB-KW"/>
</dbReference>
<dbReference type="GO" id="GO:0008237">
    <property type="term" value="F:metallopeptidase activity"/>
    <property type="evidence" value="ECO:0007669"/>
    <property type="project" value="UniProtKB-KW"/>
</dbReference>
<evidence type="ECO:0000256" key="3">
    <source>
        <dbReference type="ARBA" id="ARBA00007931"/>
    </source>
</evidence>
<evidence type="ECO:0000313" key="15">
    <source>
        <dbReference type="EMBL" id="GGF51598.1"/>
    </source>
</evidence>
<accession>A0A917BPD6</accession>
<protein>
    <submittedName>
        <fullName evidence="15">Peptidase M48</fullName>
    </submittedName>
</protein>
<dbReference type="CDD" id="cd06158">
    <property type="entry name" value="S2P-M50_like_1"/>
    <property type="match status" value="1"/>
</dbReference>
<dbReference type="RefSeq" id="WP_188659900.1">
    <property type="nucleotide sequence ID" value="NZ_BMHV01000001.1"/>
</dbReference>
<evidence type="ECO:0000256" key="1">
    <source>
        <dbReference type="ARBA" id="ARBA00001947"/>
    </source>
</evidence>
<comment type="subcellular location">
    <subcellularLocation>
        <location evidence="2">Cell membrane</location>
        <topology evidence="2">Multi-pass membrane protein</topology>
    </subcellularLocation>
</comment>
<evidence type="ECO:0000256" key="12">
    <source>
        <dbReference type="ARBA" id="ARBA00023136"/>
    </source>
</evidence>
<evidence type="ECO:0000256" key="5">
    <source>
        <dbReference type="ARBA" id="ARBA00022670"/>
    </source>
</evidence>
<keyword evidence="11" id="KW-0482">Metalloprotease</keyword>
<keyword evidence="7" id="KW-0479">Metal-binding</keyword>
<dbReference type="GO" id="GO:0005886">
    <property type="term" value="C:plasma membrane"/>
    <property type="evidence" value="ECO:0007669"/>
    <property type="project" value="UniProtKB-SubCell"/>
</dbReference>
<evidence type="ECO:0000256" key="6">
    <source>
        <dbReference type="ARBA" id="ARBA00022692"/>
    </source>
</evidence>
<organism evidence="15 16">
    <name type="scientific">Terasakiella brassicae</name>
    <dbReference type="NCBI Taxonomy" id="1634917"/>
    <lineage>
        <taxon>Bacteria</taxon>
        <taxon>Pseudomonadati</taxon>
        <taxon>Pseudomonadota</taxon>
        <taxon>Alphaproteobacteria</taxon>
        <taxon>Rhodospirillales</taxon>
        <taxon>Terasakiellaceae</taxon>
        <taxon>Terasakiella</taxon>
    </lineage>
</organism>
<proteinExistence type="inferred from homology"/>
<dbReference type="GO" id="GO:0046872">
    <property type="term" value="F:metal ion binding"/>
    <property type="evidence" value="ECO:0007669"/>
    <property type="project" value="UniProtKB-KW"/>
</dbReference>
<comment type="caution">
    <text evidence="15">The sequence shown here is derived from an EMBL/GenBank/DDBJ whole genome shotgun (WGS) entry which is preliminary data.</text>
</comment>
<feature type="transmembrane region" description="Helical" evidence="13">
    <location>
        <begin position="206"/>
        <end position="226"/>
    </location>
</feature>
<dbReference type="Pfam" id="PF02163">
    <property type="entry name" value="Peptidase_M50"/>
    <property type="match status" value="2"/>
</dbReference>
<evidence type="ECO:0000256" key="10">
    <source>
        <dbReference type="ARBA" id="ARBA00022989"/>
    </source>
</evidence>
<evidence type="ECO:0000259" key="14">
    <source>
        <dbReference type="Pfam" id="PF02163"/>
    </source>
</evidence>
<evidence type="ECO:0000256" key="2">
    <source>
        <dbReference type="ARBA" id="ARBA00004651"/>
    </source>
</evidence>
<feature type="transmembrane region" description="Helical" evidence="13">
    <location>
        <begin position="181"/>
        <end position="200"/>
    </location>
</feature>
<evidence type="ECO:0000313" key="16">
    <source>
        <dbReference type="Proteomes" id="UP000632498"/>
    </source>
</evidence>
<keyword evidence="6 13" id="KW-0812">Transmembrane</keyword>
<dbReference type="InterPro" id="IPR044537">
    <property type="entry name" value="Rip2-like"/>
</dbReference>
<comment type="cofactor">
    <cofactor evidence="1">
        <name>Zn(2+)</name>
        <dbReference type="ChEBI" id="CHEBI:29105"/>
    </cofactor>
</comment>
<dbReference type="Proteomes" id="UP000632498">
    <property type="component" value="Unassembled WGS sequence"/>
</dbReference>
<evidence type="ECO:0000256" key="9">
    <source>
        <dbReference type="ARBA" id="ARBA00022833"/>
    </source>
</evidence>
<keyword evidence="16" id="KW-1185">Reference proteome</keyword>
<reference evidence="15" key="2">
    <citation type="submission" date="2020-09" db="EMBL/GenBank/DDBJ databases">
        <authorList>
            <person name="Sun Q."/>
            <person name="Zhou Y."/>
        </authorList>
    </citation>
    <scope>NUCLEOTIDE SEQUENCE</scope>
    <source>
        <strain evidence="15">CGMCC 1.15254</strain>
    </source>
</reference>
<feature type="transmembrane region" description="Helical" evidence="13">
    <location>
        <begin position="12"/>
        <end position="33"/>
    </location>
</feature>
<evidence type="ECO:0000256" key="8">
    <source>
        <dbReference type="ARBA" id="ARBA00022801"/>
    </source>
</evidence>
<evidence type="ECO:0000256" key="13">
    <source>
        <dbReference type="SAM" id="Phobius"/>
    </source>
</evidence>
<gene>
    <name evidence="15" type="ORF">GCM10011332_00990</name>
</gene>
<keyword evidence="5" id="KW-0645">Protease</keyword>
<keyword evidence="4" id="KW-1003">Cell membrane</keyword>
<sequence>MDFANIGFMVSVWIIPIIIAVTLHEAAHGWVAWRLGDHTAYMMGRVTFNPIKHIDPFGTLLMPGLMLLLSGGKMMFGYAKPVPVNMRNFSNIRRDMVLVAAAGPGANILIAIISALLFYTLPLMPPDVANWLGHNLKNSLYINVILCVFNLIPLPPLDGGRIAVGLLPHPLAMRLASLERYGMFILLGMIFLVPYLGSIIGLNLNIFWWLVKVPADYITYGIAYMVGIAG</sequence>
<dbReference type="InterPro" id="IPR008915">
    <property type="entry name" value="Peptidase_M50"/>
</dbReference>
<comment type="similarity">
    <text evidence="3">Belongs to the peptidase M50B family.</text>
</comment>
<dbReference type="PANTHER" id="PTHR35864">
    <property type="entry name" value="ZINC METALLOPROTEASE MJ0611-RELATED"/>
    <property type="match status" value="1"/>
</dbReference>
<feature type="transmembrane region" description="Helical" evidence="13">
    <location>
        <begin position="53"/>
        <end position="76"/>
    </location>
</feature>
<dbReference type="AlphaFoldDB" id="A0A917BPD6"/>
<dbReference type="EMBL" id="BMHV01000001">
    <property type="protein sequence ID" value="GGF51598.1"/>
    <property type="molecule type" value="Genomic_DNA"/>
</dbReference>
<keyword evidence="9" id="KW-0862">Zinc</keyword>
<feature type="domain" description="Peptidase M50" evidence="14">
    <location>
        <begin position="139"/>
        <end position="178"/>
    </location>
</feature>
<evidence type="ECO:0000256" key="4">
    <source>
        <dbReference type="ARBA" id="ARBA00022475"/>
    </source>
</evidence>
<feature type="transmembrane region" description="Helical" evidence="13">
    <location>
        <begin position="97"/>
        <end position="120"/>
    </location>
</feature>
<keyword evidence="12 13" id="KW-0472">Membrane</keyword>
<reference evidence="15" key="1">
    <citation type="journal article" date="2014" name="Int. J. Syst. Evol. Microbiol.">
        <title>Complete genome sequence of Corynebacterium casei LMG S-19264T (=DSM 44701T), isolated from a smear-ripened cheese.</title>
        <authorList>
            <consortium name="US DOE Joint Genome Institute (JGI-PGF)"/>
            <person name="Walter F."/>
            <person name="Albersmeier A."/>
            <person name="Kalinowski J."/>
            <person name="Ruckert C."/>
        </authorList>
    </citation>
    <scope>NUCLEOTIDE SEQUENCE</scope>
    <source>
        <strain evidence="15">CGMCC 1.15254</strain>
    </source>
</reference>
<evidence type="ECO:0000256" key="11">
    <source>
        <dbReference type="ARBA" id="ARBA00023049"/>
    </source>
</evidence>
<feature type="domain" description="Peptidase M50" evidence="14">
    <location>
        <begin position="14"/>
        <end position="121"/>
    </location>
</feature>
<name>A0A917BPD6_9PROT</name>
<dbReference type="InterPro" id="IPR052348">
    <property type="entry name" value="Metallopeptidase_M50B"/>
</dbReference>
<evidence type="ECO:0000256" key="7">
    <source>
        <dbReference type="ARBA" id="ARBA00022723"/>
    </source>
</evidence>